<organism evidence="1 2">
    <name type="scientific">Apiospora hydei</name>
    <dbReference type="NCBI Taxonomy" id="1337664"/>
    <lineage>
        <taxon>Eukaryota</taxon>
        <taxon>Fungi</taxon>
        <taxon>Dikarya</taxon>
        <taxon>Ascomycota</taxon>
        <taxon>Pezizomycotina</taxon>
        <taxon>Sordariomycetes</taxon>
        <taxon>Xylariomycetidae</taxon>
        <taxon>Amphisphaeriales</taxon>
        <taxon>Apiosporaceae</taxon>
        <taxon>Apiospora</taxon>
    </lineage>
</organism>
<sequence>MGYNYGFIRNTGQTPSIQDDKHVDPPDIPGLIFYLFWAIIRARTMIHGFFVQLEGNTMEPDEELQKSNANHRNTPCWQVVVHQANDQFTWQENEIRYDEEDESDRRAMYFELKETRRRQKRTRNHPLKPHATQAEFQKLYDLLLQYLASTPTG</sequence>
<evidence type="ECO:0000313" key="1">
    <source>
        <dbReference type="EMBL" id="KAK8080952.1"/>
    </source>
</evidence>
<gene>
    <name evidence="1" type="ORF">PG997_008770</name>
</gene>
<dbReference type="Proteomes" id="UP001433268">
    <property type="component" value="Unassembled WGS sequence"/>
</dbReference>
<dbReference type="GeneID" id="92046145"/>
<accession>A0ABR1WC04</accession>
<name>A0ABR1WC04_9PEZI</name>
<keyword evidence="2" id="KW-1185">Reference proteome</keyword>
<proteinExistence type="predicted"/>
<reference evidence="1 2" key="1">
    <citation type="submission" date="2023-01" db="EMBL/GenBank/DDBJ databases">
        <title>Analysis of 21 Apiospora genomes using comparative genomics revels a genus with tremendous synthesis potential of carbohydrate active enzymes and secondary metabolites.</title>
        <authorList>
            <person name="Sorensen T."/>
        </authorList>
    </citation>
    <scope>NUCLEOTIDE SEQUENCE [LARGE SCALE GENOMIC DNA]</scope>
    <source>
        <strain evidence="1 2">CBS 114990</strain>
    </source>
</reference>
<dbReference type="EMBL" id="JAQQWN010000006">
    <property type="protein sequence ID" value="KAK8080952.1"/>
    <property type="molecule type" value="Genomic_DNA"/>
</dbReference>
<protein>
    <submittedName>
        <fullName evidence="1">Uncharacterized protein</fullName>
    </submittedName>
</protein>
<evidence type="ECO:0000313" key="2">
    <source>
        <dbReference type="Proteomes" id="UP001433268"/>
    </source>
</evidence>
<comment type="caution">
    <text evidence="1">The sequence shown here is derived from an EMBL/GenBank/DDBJ whole genome shotgun (WGS) entry which is preliminary data.</text>
</comment>
<dbReference type="RefSeq" id="XP_066668427.1">
    <property type="nucleotide sequence ID" value="XM_066813085.1"/>
</dbReference>